<organism evidence="8 9">
    <name type="scientific">Candidatus Woesebacteria bacterium RIFCSPHIGHO2_01_FULL_39_28</name>
    <dbReference type="NCBI Taxonomy" id="1802496"/>
    <lineage>
        <taxon>Bacteria</taxon>
        <taxon>Candidatus Woeseibacteriota</taxon>
    </lineage>
</organism>
<reference evidence="8 9" key="1">
    <citation type="journal article" date="2016" name="Nat. Commun.">
        <title>Thousands of microbial genomes shed light on interconnected biogeochemical processes in an aquifer system.</title>
        <authorList>
            <person name="Anantharaman K."/>
            <person name="Brown C.T."/>
            <person name="Hug L.A."/>
            <person name="Sharon I."/>
            <person name="Castelle C.J."/>
            <person name="Probst A.J."/>
            <person name="Thomas B.C."/>
            <person name="Singh A."/>
            <person name="Wilkins M.J."/>
            <person name="Karaoz U."/>
            <person name="Brodie E.L."/>
            <person name="Williams K.H."/>
            <person name="Hubbard S.S."/>
            <person name="Banfield J.F."/>
        </authorList>
    </citation>
    <scope>NUCLEOTIDE SEQUENCE [LARGE SCALE GENOMIC DNA]</scope>
</reference>
<dbReference type="InterPro" id="IPR014721">
    <property type="entry name" value="Ribsml_uS5_D2-typ_fold_subgr"/>
</dbReference>
<comment type="catalytic activity">
    <reaction evidence="6">
        <text>Endonucleolytic cleavage of RNA, removing 5'-extranucleotides from tRNA precursor.</text>
        <dbReference type="EC" id="3.1.26.5"/>
    </reaction>
</comment>
<dbReference type="EMBL" id="MGGI01000001">
    <property type="protein sequence ID" value="OGM28019.1"/>
    <property type="molecule type" value="Genomic_DNA"/>
</dbReference>
<dbReference type="GO" id="GO:0030677">
    <property type="term" value="C:ribonuclease P complex"/>
    <property type="evidence" value="ECO:0007669"/>
    <property type="project" value="TreeGrafter"/>
</dbReference>
<evidence type="ECO:0000256" key="3">
    <source>
        <dbReference type="ARBA" id="ARBA00022759"/>
    </source>
</evidence>
<dbReference type="PANTHER" id="PTHR33992">
    <property type="entry name" value="RIBONUCLEASE P PROTEIN COMPONENT"/>
    <property type="match status" value="1"/>
</dbReference>
<dbReference type="AlphaFoldDB" id="A0A1F7YMA8"/>
<keyword evidence="4 6" id="KW-0378">Hydrolase</keyword>
<dbReference type="EC" id="3.1.26.5" evidence="6 7"/>
<evidence type="ECO:0000256" key="5">
    <source>
        <dbReference type="ARBA" id="ARBA00022884"/>
    </source>
</evidence>
<dbReference type="GO" id="GO:0004526">
    <property type="term" value="F:ribonuclease P activity"/>
    <property type="evidence" value="ECO:0007669"/>
    <property type="project" value="UniProtKB-UniRule"/>
</dbReference>
<gene>
    <name evidence="6" type="primary">rnpA</name>
    <name evidence="8" type="ORF">A2627_00560</name>
</gene>
<dbReference type="Pfam" id="PF00825">
    <property type="entry name" value="Ribonuclease_P"/>
    <property type="match status" value="1"/>
</dbReference>
<comment type="caution">
    <text evidence="8">The sequence shown here is derived from an EMBL/GenBank/DDBJ whole genome shotgun (WGS) entry which is preliminary data.</text>
</comment>
<dbReference type="SUPFAM" id="SSF54211">
    <property type="entry name" value="Ribosomal protein S5 domain 2-like"/>
    <property type="match status" value="1"/>
</dbReference>
<dbReference type="HAMAP" id="MF_00227">
    <property type="entry name" value="RNase_P"/>
    <property type="match status" value="1"/>
</dbReference>
<proteinExistence type="inferred from homology"/>
<accession>A0A1F7YMA8</accession>
<comment type="similarity">
    <text evidence="6">Belongs to the RnpA family.</text>
</comment>
<evidence type="ECO:0000256" key="6">
    <source>
        <dbReference type="HAMAP-Rule" id="MF_00227"/>
    </source>
</evidence>
<dbReference type="InterPro" id="IPR000100">
    <property type="entry name" value="RNase_P"/>
</dbReference>
<dbReference type="NCBIfam" id="TIGR00188">
    <property type="entry name" value="rnpA"/>
    <property type="match status" value="1"/>
</dbReference>
<keyword evidence="2 6" id="KW-0540">Nuclease</keyword>
<dbReference type="GO" id="GO:0001682">
    <property type="term" value="P:tRNA 5'-leader removal"/>
    <property type="evidence" value="ECO:0007669"/>
    <property type="project" value="UniProtKB-UniRule"/>
</dbReference>
<dbReference type="GO" id="GO:0042781">
    <property type="term" value="F:3'-tRNA processing endoribonuclease activity"/>
    <property type="evidence" value="ECO:0007669"/>
    <property type="project" value="TreeGrafter"/>
</dbReference>
<dbReference type="GO" id="GO:0000049">
    <property type="term" value="F:tRNA binding"/>
    <property type="evidence" value="ECO:0007669"/>
    <property type="project" value="UniProtKB-UniRule"/>
</dbReference>
<evidence type="ECO:0000313" key="9">
    <source>
        <dbReference type="Proteomes" id="UP000178851"/>
    </source>
</evidence>
<keyword evidence="5 6" id="KW-0694">RNA-binding</keyword>
<keyword evidence="3 6" id="KW-0255">Endonuclease</keyword>
<evidence type="ECO:0000256" key="1">
    <source>
        <dbReference type="ARBA" id="ARBA00022694"/>
    </source>
</evidence>
<keyword evidence="1 6" id="KW-0819">tRNA processing</keyword>
<dbReference type="Proteomes" id="UP000178851">
    <property type="component" value="Unassembled WGS sequence"/>
</dbReference>
<evidence type="ECO:0000256" key="7">
    <source>
        <dbReference type="NCBIfam" id="TIGR00188"/>
    </source>
</evidence>
<comment type="function">
    <text evidence="6">RNaseP catalyzes the removal of the 5'-leader sequence from pre-tRNA to produce the mature 5'-terminus. It can also cleave other RNA substrates such as 4.5S RNA. The protein component plays an auxiliary but essential role in vivo by binding to the 5'-leader sequence and broadening the substrate specificity of the ribozyme.</text>
</comment>
<dbReference type="Gene3D" id="3.30.230.10">
    <property type="match status" value="1"/>
</dbReference>
<evidence type="ECO:0000313" key="8">
    <source>
        <dbReference type="EMBL" id="OGM28019.1"/>
    </source>
</evidence>
<protein>
    <recommendedName>
        <fullName evidence="6 7">Ribonuclease P protein component</fullName>
        <shortName evidence="6">RNase P protein</shortName>
        <shortName evidence="6">RNaseP protein</shortName>
        <ecNumber evidence="6 7">3.1.26.5</ecNumber>
    </recommendedName>
    <alternativeName>
        <fullName evidence="6">Protein C5</fullName>
    </alternativeName>
</protein>
<evidence type="ECO:0000256" key="2">
    <source>
        <dbReference type="ARBA" id="ARBA00022722"/>
    </source>
</evidence>
<evidence type="ECO:0000256" key="4">
    <source>
        <dbReference type="ARBA" id="ARBA00022801"/>
    </source>
</evidence>
<dbReference type="PANTHER" id="PTHR33992:SF1">
    <property type="entry name" value="RIBONUCLEASE P PROTEIN COMPONENT"/>
    <property type="match status" value="1"/>
</dbReference>
<name>A0A1F7YMA8_9BACT</name>
<sequence length="114" mass="13235">MLALQYRLKTKDDFERVEKKGKIFQSESFGLAIYKRHDDNLPRFGFIVSTKISKAASARNKARRSLNEAIRQTASYIKPGFDCIFLSKPIIVKKYTDEIMREVNDSLKKAKLMK</sequence>
<dbReference type="InterPro" id="IPR020568">
    <property type="entry name" value="Ribosomal_Su5_D2-typ_SF"/>
</dbReference>
<comment type="subunit">
    <text evidence="6">Consists of a catalytic RNA component (M1 or rnpB) and a protein subunit.</text>
</comment>